<comment type="caution">
    <text evidence="1">The sequence shown here is derived from an EMBL/GenBank/DDBJ whole genome shotgun (WGS) entry which is preliminary data.</text>
</comment>
<protein>
    <submittedName>
        <fullName evidence="1">Uncharacterized protein</fullName>
    </submittedName>
</protein>
<gene>
    <name evidence="1" type="ORF">I4F81_009430</name>
</gene>
<organism evidence="1 2">
    <name type="scientific">Pyropia yezoensis</name>
    <name type="common">Susabi-nori</name>
    <name type="synonym">Porphyra yezoensis</name>
    <dbReference type="NCBI Taxonomy" id="2788"/>
    <lineage>
        <taxon>Eukaryota</taxon>
        <taxon>Rhodophyta</taxon>
        <taxon>Bangiophyceae</taxon>
        <taxon>Bangiales</taxon>
        <taxon>Bangiaceae</taxon>
        <taxon>Pyropia</taxon>
    </lineage>
</organism>
<proteinExistence type="predicted"/>
<name>A0ACC3CA10_PYRYE</name>
<sequence>MIRSSTKNDYAVATEPAHGHPRRPLRHRRRHLPAAAARGDHTQWGEASLLSPAFFLLFVRTTPVLSGCLCSPSFPLLCPASPRRCCPRADARCRSSVVALLPLPPSPPPSPPPPSLSPPLSRSRLTVHPPGATMRAWLMDGDGADAPRAPHQRTPNVSVEEEELRRLGVLYWFMDPVEYMAGGVDTPAKRKMEAIRAERGYAHADEVACSAAAMGDAFPAKCAMFFEEHLHEDEEIRYILEGGGYFDIRSPTDEWVRMAVTPGDMIVLPAGAYHRFTVDEGATVRAVRLFRDAPIWTAVPRGSTDGCGDGLACRKAYMAGLVDASSA</sequence>
<dbReference type="EMBL" id="CM020619">
    <property type="protein sequence ID" value="KAK1866918.1"/>
    <property type="molecule type" value="Genomic_DNA"/>
</dbReference>
<reference evidence="1" key="1">
    <citation type="submission" date="2019-11" db="EMBL/GenBank/DDBJ databases">
        <title>Nori genome reveals adaptations in red seaweeds to the harsh intertidal environment.</title>
        <authorList>
            <person name="Wang D."/>
            <person name="Mao Y."/>
        </authorList>
    </citation>
    <scope>NUCLEOTIDE SEQUENCE</scope>
    <source>
        <tissue evidence="1">Gametophyte</tissue>
    </source>
</reference>
<dbReference type="Proteomes" id="UP000798662">
    <property type="component" value="Chromosome 2"/>
</dbReference>
<evidence type="ECO:0000313" key="2">
    <source>
        <dbReference type="Proteomes" id="UP000798662"/>
    </source>
</evidence>
<keyword evidence="2" id="KW-1185">Reference proteome</keyword>
<evidence type="ECO:0000313" key="1">
    <source>
        <dbReference type="EMBL" id="KAK1866918.1"/>
    </source>
</evidence>
<accession>A0ACC3CA10</accession>